<comment type="caution">
    <text evidence="1">The sequence shown here is derived from an EMBL/GenBank/DDBJ whole genome shotgun (WGS) entry which is preliminary data.</text>
</comment>
<organism evidence="1 2">
    <name type="scientific">Fusarium keratoplasticum</name>
    <dbReference type="NCBI Taxonomy" id="1328300"/>
    <lineage>
        <taxon>Eukaryota</taxon>
        <taxon>Fungi</taxon>
        <taxon>Dikarya</taxon>
        <taxon>Ascomycota</taxon>
        <taxon>Pezizomycotina</taxon>
        <taxon>Sordariomycetes</taxon>
        <taxon>Hypocreomycetidae</taxon>
        <taxon>Hypocreales</taxon>
        <taxon>Nectriaceae</taxon>
        <taxon>Fusarium</taxon>
        <taxon>Fusarium solani species complex</taxon>
    </lineage>
</organism>
<name>A0ACC0QSM3_9HYPO</name>
<gene>
    <name evidence="1" type="ORF">NCS57_00829400</name>
</gene>
<protein>
    <submittedName>
        <fullName evidence="1">Uncharacterized protein</fullName>
    </submittedName>
</protein>
<dbReference type="EMBL" id="CM046508">
    <property type="protein sequence ID" value="KAI8666058.1"/>
    <property type="molecule type" value="Genomic_DNA"/>
</dbReference>
<keyword evidence="2" id="KW-1185">Reference proteome</keyword>
<reference evidence="1" key="1">
    <citation type="submission" date="2022-06" db="EMBL/GenBank/DDBJ databases">
        <title>Fusarium solani species complex genomes reveal bases of compartmentalisation and animal pathogenesis.</title>
        <authorList>
            <person name="Tsai I.J."/>
        </authorList>
    </citation>
    <scope>NUCLEOTIDE SEQUENCE</scope>
    <source>
        <strain evidence="1">Fu6.1</strain>
    </source>
</reference>
<proteinExistence type="predicted"/>
<evidence type="ECO:0000313" key="2">
    <source>
        <dbReference type="Proteomes" id="UP001065298"/>
    </source>
</evidence>
<sequence>MSSLQYPEDILIEISQYLSFSSLLAWAQASRVHHETLTGAILHKLAPCQYLPMKEWDQDVPFTASFSSQGRHYFMKLSGGESQSTPRLPRGAVLIWAASQGHFRLVRSVLSMQNMGPWINTPIFSSGHGTSLGSFGTTPLHAAANGGHTDVVDLLIEYGADVEATVAGNLRPIHFAKNEGVVMALVRHGSSILLGRVKCPH</sequence>
<dbReference type="Proteomes" id="UP001065298">
    <property type="component" value="Chromosome 6"/>
</dbReference>
<accession>A0ACC0QSM3</accession>
<evidence type="ECO:0000313" key="1">
    <source>
        <dbReference type="EMBL" id="KAI8666058.1"/>
    </source>
</evidence>